<dbReference type="InterPro" id="IPR001763">
    <property type="entry name" value="Rhodanese-like_dom"/>
</dbReference>
<dbReference type="SMART" id="SM00450">
    <property type="entry name" value="RHOD"/>
    <property type="match status" value="1"/>
</dbReference>
<dbReference type="InterPro" id="IPR036873">
    <property type="entry name" value="Rhodanese-like_dom_sf"/>
</dbReference>
<evidence type="ECO:0000313" key="3">
    <source>
        <dbReference type="Proteomes" id="UP000095347"/>
    </source>
</evidence>
<feature type="domain" description="Rhodanese" evidence="1">
    <location>
        <begin position="27"/>
        <end position="115"/>
    </location>
</feature>
<name>A0A1E5Q5Q4_9PROT</name>
<reference evidence="3" key="1">
    <citation type="submission" date="2016-07" db="EMBL/GenBank/DDBJ databases">
        <authorList>
            <person name="Florea S."/>
            <person name="Webb J.S."/>
            <person name="Jaromczyk J."/>
            <person name="Schardl C.L."/>
        </authorList>
    </citation>
    <scope>NUCLEOTIDE SEQUENCE [LARGE SCALE GENOMIC DNA]</scope>
    <source>
        <strain evidence="3">MV-1</strain>
    </source>
</reference>
<dbReference type="OrthoDB" id="9807812at2"/>
<keyword evidence="3" id="KW-1185">Reference proteome</keyword>
<evidence type="ECO:0000259" key="1">
    <source>
        <dbReference type="PROSITE" id="PS50206"/>
    </source>
</evidence>
<sequence>MASQVLRIEDASQLIELDPREVQSQMKAGKAVLVDVREVSEYENERIPGAFLMPLSFFDAERFPFLPDTRVILMCAVGKRSTAAAKQLMNAGVRTTHHMTGGLTAWKELGLETDTD</sequence>
<dbReference type="AlphaFoldDB" id="A0A1E5Q5Q4"/>
<organism evidence="2 3">
    <name type="scientific">Magnetovibrio blakemorei</name>
    <dbReference type="NCBI Taxonomy" id="28181"/>
    <lineage>
        <taxon>Bacteria</taxon>
        <taxon>Pseudomonadati</taxon>
        <taxon>Pseudomonadota</taxon>
        <taxon>Alphaproteobacteria</taxon>
        <taxon>Rhodospirillales</taxon>
        <taxon>Magnetovibrionaceae</taxon>
        <taxon>Magnetovibrio</taxon>
    </lineage>
</organism>
<dbReference type="PANTHER" id="PTHR43031">
    <property type="entry name" value="FAD-DEPENDENT OXIDOREDUCTASE"/>
    <property type="match status" value="1"/>
</dbReference>
<dbReference type="Gene3D" id="3.40.250.10">
    <property type="entry name" value="Rhodanese-like domain"/>
    <property type="match status" value="1"/>
</dbReference>
<evidence type="ECO:0000313" key="2">
    <source>
        <dbReference type="EMBL" id="OEJ65590.1"/>
    </source>
</evidence>
<protein>
    <recommendedName>
        <fullName evidence="1">Rhodanese domain-containing protein</fullName>
    </recommendedName>
</protein>
<comment type="caution">
    <text evidence="2">The sequence shown here is derived from an EMBL/GenBank/DDBJ whole genome shotgun (WGS) entry which is preliminary data.</text>
</comment>
<dbReference type="Pfam" id="PF00581">
    <property type="entry name" value="Rhodanese"/>
    <property type="match status" value="1"/>
</dbReference>
<dbReference type="CDD" id="cd00158">
    <property type="entry name" value="RHOD"/>
    <property type="match status" value="1"/>
</dbReference>
<dbReference type="Proteomes" id="UP000095347">
    <property type="component" value="Unassembled WGS sequence"/>
</dbReference>
<proteinExistence type="predicted"/>
<dbReference type="PANTHER" id="PTHR43031:SF7">
    <property type="entry name" value="NITRIC OXIDE REDUCTASE FLRD-NAD(+) REDUCTASE"/>
    <property type="match status" value="1"/>
</dbReference>
<dbReference type="EMBL" id="MCGG01000048">
    <property type="protein sequence ID" value="OEJ65590.1"/>
    <property type="molecule type" value="Genomic_DNA"/>
</dbReference>
<accession>A0A1E5Q5Q4</accession>
<dbReference type="SUPFAM" id="SSF52821">
    <property type="entry name" value="Rhodanese/Cell cycle control phosphatase"/>
    <property type="match status" value="1"/>
</dbReference>
<gene>
    <name evidence="2" type="ORF">BEN30_13915</name>
</gene>
<dbReference type="RefSeq" id="WP_069958719.1">
    <property type="nucleotide sequence ID" value="NZ_MCGG01000048.1"/>
</dbReference>
<dbReference type="PROSITE" id="PS50206">
    <property type="entry name" value="RHODANESE_3"/>
    <property type="match status" value="1"/>
</dbReference>
<dbReference type="STRING" id="28181.BEN30_13915"/>
<dbReference type="InterPro" id="IPR050229">
    <property type="entry name" value="GlpE_sulfurtransferase"/>
</dbReference>